<name>A0AAW2HDH3_9NEOP</name>
<evidence type="ECO:0000256" key="5">
    <source>
        <dbReference type="ARBA" id="ARBA00022857"/>
    </source>
</evidence>
<comment type="similarity">
    <text evidence="2 8">Belongs to the FMO family.</text>
</comment>
<dbReference type="EMBL" id="JARGDH010000005">
    <property type="protein sequence ID" value="KAL0267688.1"/>
    <property type="molecule type" value="Genomic_DNA"/>
</dbReference>
<reference evidence="9" key="1">
    <citation type="journal article" date="2024" name="Gigascience">
        <title>Chromosome-level genome of the poultry shaft louse Menopon gallinae provides insight into the host-switching and adaptive evolution of parasitic lice.</title>
        <authorList>
            <person name="Xu Y."/>
            <person name="Ma L."/>
            <person name="Liu S."/>
            <person name="Liang Y."/>
            <person name="Liu Q."/>
            <person name="He Z."/>
            <person name="Tian L."/>
            <person name="Duan Y."/>
            <person name="Cai W."/>
            <person name="Li H."/>
            <person name="Song F."/>
        </authorList>
    </citation>
    <scope>NUCLEOTIDE SEQUENCE</scope>
    <source>
        <strain evidence="9">Cailab_2023a</strain>
    </source>
</reference>
<keyword evidence="7 8" id="KW-0503">Monooxygenase</keyword>
<comment type="caution">
    <text evidence="9">The sequence shown here is derived from an EMBL/GenBank/DDBJ whole genome shotgun (WGS) entry which is preliminary data.</text>
</comment>
<dbReference type="AlphaFoldDB" id="A0AAW2HDH3"/>
<protein>
    <recommendedName>
        <fullName evidence="8">Flavin-containing monooxygenase</fullName>
        <ecNumber evidence="8">1.-.-.-</ecNumber>
    </recommendedName>
</protein>
<dbReference type="EC" id="1.-.-.-" evidence="8"/>
<evidence type="ECO:0000256" key="3">
    <source>
        <dbReference type="ARBA" id="ARBA00022630"/>
    </source>
</evidence>
<dbReference type="GO" id="GO:0004499">
    <property type="term" value="F:N,N-dimethylaniline monooxygenase activity"/>
    <property type="evidence" value="ECO:0007669"/>
    <property type="project" value="InterPro"/>
</dbReference>
<keyword evidence="6 8" id="KW-0560">Oxidoreductase</keyword>
<keyword evidence="5" id="KW-0521">NADP</keyword>
<organism evidence="9">
    <name type="scientific">Menopon gallinae</name>
    <name type="common">poultry shaft louse</name>
    <dbReference type="NCBI Taxonomy" id="328185"/>
    <lineage>
        <taxon>Eukaryota</taxon>
        <taxon>Metazoa</taxon>
        <taxon>Ecdysozoa</taxon>
        <taxon>Arthropoda</taxon>
        <taxon>Hexapoda</taxon>
        <taxon>Insecta</taxon>
        <taxon>Pterygota</taxon>
        <taxon>Neoptera</taxon>
        <taxon>Paraneoptera</taxon>
        <taxon>Psocodea</taxon>
        <taxon>Troctomorpha</taxon>
        <taxon>Phthiraptera</taxon>
        <taxon>Amblycera</taxon>
        <taxon>Menoponidae</taxon>
        <taxon>Menopon</taxon>
    </lineage>
</organism>
<sequence>MYRSLRTNLPKEVMGYPDYPILKPADRSYIPSADILKFLNEFTDSFDIRRHIKFRHWVKRVTQEGKKWIVETDDVVNKQKITEEFDAVMVCNGHYEVANIPKMKGQDIFEGRQLHSHDYRVPEAFAGQTVVIIGAGPSGLDIGLDVSSHAKTVYLSHHLPDPIDTPFPSNFYFKPDIKELKEKGVSFVDGTYADVDCVFYCTGYKYSFPFLSEDCGVKVRDNYVHPLYKHLISVENPTLCFVGLPFYVCAFSMFDLQVRFRFT</sequence>
<gene>
    <name evidence="9" type="ORF">PYX00_009883</name>
</gene>
<evidence type="ECO:0000313" key="9">
    <source>
        <dbReference type="EMBL" id="KAL0267688.1"/>
    </source>
</evidence>
<evidence type="ECO:0000256" key="4">
    <source>
        <dbReference type="ARBA" id="ARBA00022827"/>
    </source>
</evidence>
<dbReference type="GO" id="GO:0050660">
    <property type="term" value="F:flavin adenine dinucleotide binding"/>
    <property type="evidence" value="ECO:0007669"/>
    <property type="project" value="InterPro"/>
</dbReference>
<proteinExistence type="inferred from homology"/>
<accession>A0AAW2HDH3</accession>
<evidence type="ECO:0000256" key="1">
    <source>
        <dbReference type="ARBA" id="ARBA00001974"/>
    </source>
</evidence>
<keyword evidence="4 8" id="KW-0274">FAD</keyword>
<evidence type="ECO:0000256" key="2">
    <source>
        <dbReference type="ARBA" id="ARBA00009183"/>
    </source>
</evidence>
<dbReference type="InterPro" id="IPR020946">
    <property type="entry name" value="Flavin_mOase-like"/>
</dbReference>
<dbReference type="InterPro" id="IPR036188">
    <property type="entry name" value="FAD/NAD-bd_sf"/>
</dbReference>
<dbReference type="FunFam" id="3.50.50.60:FF:000138">
    <property type="entry name" value="Flavin-containing monooxygenase"/>
    <property type="match status" value="1"/>
</dbReference>
<dbReference type="InterPro" id="IPR000960">
    <property type="entry name" value="Flavin_mOase"/>
</dbReference>
<evidence type="ECO:0000256" key="8">
    <source>
        <dbReference type="RuleBase" id="RU361177"/>
    </source>
</evidence>
<keyword evidence="3 8" id="KW-0285">Flavoprotein</keyword>
<dbReference type="SUPFAM" id="SSF51905">
    <property type="entry name" value="FAD/NAD(P)-binding domain"/>
    <property type="match status" value="2"/>
</dbReference>
<dbReference type="PANTHER" id="PTHR23023">
    <property type="entry name" value="DIMETHYLANILINE MONOOXYGENASE"/>
    <property type="match status" value="1"/>
</dbReference>
<dbReference type="PRINTS" id="PR00370">
    <property type="entry name" value="FMOXYGENASE"/>
</dbReference>
<evidence type="ECO:0000256" key="7">
    <source>
        <dbReference type="ARBA" id="ARBA00023033"/>
    </source>
</evidence>
<dbReference type="Pfam" id="PF00743">
    <property type="entry name" value="FMO-like"/>
    <property type="match status" value="2"/>
</dbReference>
<evidence type="ECO:0000256" key="6">
    <source>
        <dbReference type="ARBA" id="ARBA00023002"/>
    </source>
</evidence>
<dbReference type="Gene3D" id="3.50.50.60">
    <property type="entry name" value="FAD/NAD(P)-binding domain"/>
    <property type="match status" value="1"/>
</dbReference>
<comment type="cofactor">
    <cofactor evidence="1 8">
        <name>FAD</name>
        <dbReference type="ChEBI" id="CHEBI:57692"/>
    </cofactor>
</comment>
<dbReference type="InterPro" id="IPR050346">
    <property type="entry name" value="FMO-like"/>
</dbReference>
<dbReference type="GO" id="GO:0050661">
    <property type="term" value="F:NADP binding"/>
    <property type="evidence" value="ECO:0007669"/>
    <property type="project" value="InterPro"/>
</dbReference>